<organism evidence="1 2">
    <name type="scientific">Nonomuraea rosea</name>
    <dbReference type="NCBI Taxonomy" id="638574"/>
    <lineage>
        <taxon>Bacteria</taxon>
        <taxon>Bacillati</taxon>
        <taxon>Actinomycetota</taxon>
        <taxon>Actinomycetes</taxon>
        <taxon>Streptosporangiales</taxon>
        <taxon>Streptosporangiaceae</taxon>
        <taxon>Nonomuraea</taxon>
    </lineage>
</organism>
<keyword evidence="2" id="KW-1185">Reference proteome</keyword>
<dbReference type="EMBL" id="BAABDQ010000087">
    <property type="protein sequence ID" value="GAA3626653.1"/>
    <property type="molecule type" value="Genomic_DNA"/>
</dbReference>
<evidence type="ECO:0000313" key="1">
    <source>
        <dbReference type="EMBL" id="GAA3626653.1"/>
    </source>
</evidence>
<dbReference type="RefSeq" id="WP_345581038.1">
    <property type="nucleotide sequence ID" value="NZ_BAABDQ010000087.1"/>
</dbReference>
<dbReference type="Proteomes" id="UP001500630">
    <property type="component" value="Unassembled WGS sequence"/>
</dbReference>
<evidence type="ECO:0000313" key="2">
    <source>
        <dbReference type="Proteomes" id="UP001500630"/>
    </source>
</evidence>
<name>A0ABP7A852_9ACTN</name>
<comment type="caution">
    <text evidence="1">The sequence shown here is derived from an EMBL/GenBank/DDBJ whole genome shotgun (WGS) entry which is preliminary data.</text>
</comment>
<protein>
    <submittedName>
        <fullName evidence="1">Uncharacterized protein</fullName>
    </submittedName>
</protein>
<accession>A0ABP7A852</accession>
<gene>
    <name evidence="1" type="ORF">GCM10022419_135120</name>
</gene>
<proteinExistence type="predicted"/>
<reference evidence="2" key="1">
    <citation type="journal article" date="2019" name="Int. J. Syst. Evol. Microbiol.">
        <title>The Global Catalogue of Microorganisms (GCM) 10K type strain sequencing project: providing services to taxonomists for standard genome sequencing and annotation.</title>
        <authorList>
            <consortium name="The Broad Institute Genomics Platform"/>
            <consortium name="The Broad Institute Genome Sequencing Center for Infectious Disease"/>
            <person name="Wu L."/>
            <person name="Ma J."/>
        </authorList>
    </citation>
    <scope>NUCLEOTIDE SEQUENCE [LARGE SCALE GENOMIC DNA]</scope>
    <source>
        <strain evidence="2">JCM 17326</strain>
    </source>
</reference>
<sequence length="167" mass="18352">MTSWPGAWDGPLSHELVCRDSFFEQNAYDGAPAVTRRLIGEVSVREDVLFLPDEHSAEQARTQPLNWSGSCLSGEDLAHSINPRLEPFTRGPWTGEIKTFAIWRPDPPPRPKGTNRHSVAHVAMGVRCGVTMVYLRWRGPAGTDPAAALRAGRATLIRTLDRLPSGG</sequence>